<accession>A0A7C8JM09</accession>
<gene>
    <name evidence="2" type="ORF">TWF703_009907</name>
</gene>
<sequence>MILMILKAKILHLLSKMATESANALSRSPTPTQPSNDTFDANSDNEDATNTDISSNSDDDVEDYNDDDEADPMDNYYYLSNAFWNNIIESLNAITKSSIGPSVGTSTTSLRKYYIRKITELSNRPEYDIPLTSPPCPYINLIAVDHNGADDDARLECPCCLPDELPRLKLIAEDIVGGVITCKELLQSFATWLYGPDQEEPLGLGQESELGCPVRGLPAGEAGVVKWNFMTHGKDPELGDAIMGLKLFFYFVKPLVEGGRFQPPEELDGGDDDIA</sequence>
<evidence type="ECO:0000313" key="3">
    <source>
        <dbReference type="Proteomes" id="UP000480548"/>
    </source>
</evidence>
<feature type="region of interest" description="Disordered" evidence="1">
    <location>
        <begin position="24"/>
        <end position="69"/>
    </location>
</feature>
<evidence type="ECO:0000313" key="2">
    <source>
        <dbReference type="EMBL" id="KAF3127653.1"/>
    </source>
</evidence>
<evidence type="ECO:0000256" key="1">
    <source>
        <dbReference type="SAM" id="MobiDB-lite"/>
    </source>
</evidence>
<protein>
    <submittedName>
        <fullName evidence="2">Uncharacterized protein</fullName>
    </submittedName>
</protein>
<feature type="compositionally biased region" description="Acidic residues" evidence="1">
    <location>
        <begin position="57"/>
        <end position="69"/>
    </location>
</feature>
<dbReference type="AlphaFoldDB" id="A0A7C8JM09"/>
<organism evidence="2 3">
    <name type="scientific">Orbilia oligospora</name>
    <name type="common">Nematode-trapping fungus</name>
    <name type="synonym">Arthrobotrys oligospora</name>
    <dbReference type="NCBI Taxonomy" id="2813651"/>
    <lineage>
        <taxon>Eukaryota</taxon>
        <taxon>Fungi</taxon>
        <taxon>Dikarya</taxon>
        <taxon>Ascomycota</taxon>
        <taxon>Pezizomycotina</taxon>
        <taxon>Orbiliomycetes</taxon>
        <taxon>Orbiliales</taxon>
        <taxon>Orbiliaceae</taxon>
        <taxon>Orbilia</taxon>
    </lineage>
</organism>
<dbReference type="Proteomes" id="UP000480548">
    <property type="component" value="Unassembled WGS sequence"/>
</dbReference>
<dbReference type="EMBL" id="WIQZ01000076">
    <property type="protein sequence ID" value="KAF3127653.1"/>
    <property type="molecule type" value="Genomic_DNA"/>
</dbReference>
<comment type="caution">
    <text evidence="2">The sequence shown here is derived from an EMBL/GenBank/DDBJ whole genome shotgun (WGS) entry which is preliminary data.</text>
</comment>
<name>A0A7C8JM09_ORBOL</name>
<reference evidence="2 3" key="1">
    <citation type="submission" date="2019-06" db="EMBL/GenBank/DDBJ databases">
        <authorList>
            <person name="Palmer J.M."/>
        </authorList>
    </citation>
    <scope>NUCLEOTIDE SEQUENCE [LARGE SCALE GENOMIC DNA]</scope>
    <source>
        <strain evidence="2 3">TWF703</strain>
    </source>
</reference>
<proteinExistence type="predicted"/>
<feature type="compositionally biased region" description="Polar residues" evidence="1">
    <location>
        <begin position="24"/>
        <end position="42"/>
    </location>
</feature>